<sequence>MRELLLYSGLQAVAWWFFVGHFTGKNSAKPFDAVTLALIIFTFFAAFLTAFTLKSNFKSNLILPIAGITIIPILLAIEKLNLSIAGLAGLYVIAIILLSFKSLKLQNVFGLGVLSLIVSATAPIAIYYTKYEFFPSAIFNQLLVLWLLTIFFLEPYFTNDHRSITMSSLIILAITIIAIFAISHVFMAFLSVILLLIVWYLKARLLDQHLWLIAFALLEILITFAL</sequence>
<reference evidence="2" key="1">
    <citation type="journal article" date="2014" name="Genome Announc.">
        <title>Draft Genome Sequence of Lactobacillus oryzae Strain SG293T.</title>
        <authorList>
            <person name="Tanizawa Y."/>
            <person name="Fujisawa T."/>
            <person name="Mochizuki T."/>
            <person name="Kaminuma E."/>
            <person name="Nakamura Y."/>
            <person name="Tohno M."/>
        </authorList>
    </citation>
    <scope>NUCLEOTIDE SEQUENCE [LARGE SCALE GENOMIC DNA]</scope>
    <source>
        <strain evidence="2">SG293</strain>
    </source>
</reference>
<keyword evidence="1" id="KW-0472">Membrane</keyword>
<feature type="transmembrane region" description="Helical" evidence="1">
    <location>
        <begin position="60"/>
        <end position="77"/>
    </location>
</feature>
<gene>
    <name evidence="2" type="ORF">LOSG293_011570</name>
</gene>
<dbReference type="Proteomes" id="UP000028700">
    <property type="component" value="Unassembled WGS sequence"/>
</dbReference>
<feature type="transmembrane region" description="Helical" evidence="1">
    <location>
        <begin position="34"/>
        <end position="53"/>
    </location>
</feature>
<proteinExistence type="predicted"/>
<name>A0A081BG88_9LACO</name>
<organism evidence="2 3">
    <name type="scientific">Secundilactobacillus oryzae JCM 18671</name>
    <dbReference type="NCBI Taxonomy" id="1291743"/>
    <lineage>
        <taxon>Bacteria</taxon>
        <taxon>Bacillati</taxon>
        <taxon>Bacillota</taxon>
        <taxon>Bacilli</taxon>
        <taxon>Lactobacillales</taxon>
        <taxon>Lactobacillaceae</taxon>
        <taxon>Secundilactobacillus</taxon>
    </lineage>
</organism>
<accession>A0A081BG88</accession>
<keyword evidence="1" id="KW-1133">Transmembrane helix</keyword>
<protein>
    <submittedName>
        <fullName evidence="2">Uncharacterized protein</fullName>
    </submittedName>
</protein>
<comment type="caution">
    <text evidence="2">The sequence shown here is derived from an EMBL/GenBank/DDBJ whole genome shotgun (WGS) entry which is preliminary data.</text>
</comment>
<feature type="transmembrane region" description="Helical" evidence="1">
    <location>
        <begin position="169"/>
        <end position="202"/>
    </location>
</feature>
<dbReference type="EMBL" id="BBJM01000001">
    <property type="protein sequence ID" value="GAK47056.1"/>
    <property type="molecule type" value="Genomic_DNA"/>
</dbReference>
<feature type="transmembrane region" description="Helical" evidence="1">
    <location>
        <begin position="208"/>
        <end position="225"/>
    </location>
</feature>
<feature type="transmembrane region" description="Helical" evidence="1">
    <location>
        <begin position="83"/>
        <end position="100"/>
    </location>
</feature>
<evidence type="ECO:0000256" key="1">
    <source>
        <dbReference type="SAM" id="Phobius"/>
    </source>
</evidence>
<dbReference type="AlphaFoldDB" id="A0A081BG88"/>
<evidence type="ECO:0000313" key="3">
    <source>
        <dbReference type="Proteomes" id="UP000028700"/>
    </source>
</evidence>
<evidence type="ECO:0000313" key="2">
    <source>
        <dbReference type="EMBL" id="GAK47056.1"/>
    </source>
</evidence>
<feature type="transmembrane region" description="Helical" evidence="1">
    <location>
        <begin position="107"/>
        <end position="128"/>
    </location>
</feature>
<keyword evidence="3" id="KW-1185">Reference proteome</keyword>
<keyword evidence="1" id="KW-0812">Transmembrane</keyword>
<feature type="transmembrane region" description="Helical" evidence="1">
    <location>
        <begin position="134"/>
        <end position="157"/>
    </location>
</feature>